<dbReference type="SUPFAM" id="SSF53335">
    <property type="entry name" value="S-adenosyl-L-methionine-dependent methyltransferases"/>
    <property type="match status" value="1"/>
</dbReference>
<dbReference type="Pfam" id="PF01728">
    <property type="entry name" value="FtsJ"/>
    <property type="match status" value="1"/>
</dbReference>
<dbReference type="InterPro" id="IPR002877">
    <property type="entry name" value="RNA_MeTrfase_FtsJ_dom"/>
</dbReference>
<sequence length="359" mass="39537">MSINNLCIVTAHPEFLQPAIEELRALDPEVESIDELAAGITLCMAADASALMQRAASAHLVFTRHLAPVQEAVSLNYSEKDMGKIALAIAELPAFRLLERGIHFAVQTRFARIDKERGPRPYSGGQLNQALAEAFAEETGAIEDIKKPEVIVSILCTMTTAYIGISKAEENLSAWPGGARHYAQTPDQISRAEFKLLEALEYFGISLPARGKALDLGAAPGGWTHILLDAGLSVVAVDPANLDPRVNRPGLTHYRGYAERYLEEAIQRRSRFDLIVNDMRMDAREAARLLNKAAGCLRPDGFIISVLKLPHRTDTIDPQATLNEALKTLRRRYALVQVHQLFHNRQEVTAVAAQPIKHA</sequence>
<dbReference type="RefSeq" id="WP_111324751.1">
    <property type="nucleotide sequence ID" value="NZ_BIFX01000001.1"/>
</dbReference>
<evidence type="ECO:0000259" key="1">
    <source>
        <dbReference type="Pfam" id="PF01728"/>
    </source>
</evidence>
<organism evidence="2 3">
    <name type="scientific">Thermosporothrix hazakensis</name>
    <dbReference type="NCBI Taxonomy" id="644383"/>
    <lineage>
        <taxon>Bacteria</taxon>
        <taxon>Bacillati</taxon>
        <taxon>Chloroflexota</taxon>
        <taxon>Ktedonobacteria</taxon>
        <taxon>Ktedonobacterales</taxon>
        <taxon>Thermosporotrichaceae</taxon>
        <taxon>Thermosporothrix</taxon>
    </lineage>
</organism>
<accession>A0A326U2Y7</accession>
<evidence type="ECO:0000313" key="3">
    <source>
        <dbReference type="Proteomes" id="UP000248806"/>
    </source>
</evidence>
<protein>
    <submittedName>
        <fullName evidence="2">23S rRNA (Cytidine2498-2'-O)-methyltransferase</fullName>
    </submittedName>
</protein>
<dbReference type="Proteomes" id="UP000248806">
    <property type="component" value="Unassembled WGS sequence"/>
</dbReference>
<dbReference type="OrthoDB" id="154490at2"/>
<evidence type="ECO:0000313" key="2">
    <source>
        <dbReference type="EMBL" id="PZW24820.1"/>
    </source>
</evidence>
<name>A0A326U2Y7_THEHA</name>
<dbReference type="InterPro" id="IPR029063">
    <property type="entry name" value="SAM-dependent_MTases_sf"/>
</dbReference>
<keyword evidence="2" id="KW-0808">Transferase</keyword>
<dbReference type="AlphaFoldDB" id="A0A326U2Y7"/>
<dbReference type="GO" id="GO:0008168">
    <property type="term" value="F:methyltransferase activity"/>
    <property type="evidence" value="ECO:0007669"/>
    <property type="project" value="UniProtKB-KW"/>
</dbReference>
<comment type="caution">
    <text evidence="2">The sequence shown here is derived from an EMBL/GenBank/DDBJ whole genome shotgun (WGS) entry which is preliminary data.</text>
</comment>
<keyword evidence="3" id="KW-1185">Reference proteome</keyword>
<dbReference type="PANTHER" id="PTHR37524">
    <property type="entry name" value="RIBOSOMAL RNA LARGE SUBUNIT METHYLTRANSFERASE M"/>
    <property type="match status" value="1"/>
</dbReference>
<feature type="domain" description="Ribosomal RNA methyltransferase FtsJ" evidence="1">
    <location>
        <begin position="190"/>
        <end position="282"/>
    </location>
</feature>
<keyword evidence="2" id="KW-0489">Methyltransferase</keyword>
<dbReference type="EMBL" id="QKUF01000020">
    <property type="protein sequence ID" value="PZW24820.1"/>
    <property type="molecule type" value="Genomic_DNA"/>
</dbReference>
<reference evidence="2 3" key="1">
    <citation type="submission" date="2018-06" db="EMBL/GenBank/DDBJ databases">
        <title>Genomic Encyclopedia of Archaeal and Bacterial Type Strains, Phase II (KMG-II): from individual species to whole genera.</title>
        <authorList>
            <person name="Goeker M."/>
        </authorList>
    </citation>
    <scope>NUCLEOTIDE SEQUENCE [LARGE SCALE GENOMIC DNA]</scope>
    <source>
        <strain evidence="2 3">ATCC BAA-1881</strain>
    </source>
</reference>
<gene>
    <name evidence="2" type="ORF">EI42_04427</name>
</gene>
<dbReference type="Gene3D" id="3.40.50.150">
    <property type="entry name" value="Vaccinia Virus protein VP39"/>
    <property type="match status" value="1"/>
</dbReference>
<dbReference type="GO" id="GO:0032259">
    <property type="term" value="P:methylation"/>
    <property type="evidence" value="ECO:0007669"/>
    <property type="project" value="UniProtKB-KW"/>
</dbReference>
<proteinExistence type="predicted"/>
<dbReference type="PANTHER" id="PTHR37524:SF2">
    <property type="entry name" value="RIBOSOMAL RNA METHYLTRANSFERASE FTSJ DOMAIN-CONTAINING PROTEIN"/>
    <property type="match status" value="1"/>
</dbReference>